<dbReference type="EMBL" id="JACBZS010000001">
    <property type="protein sequence ID" value="NYI71163.1"/>
    <property type="molecule type" value="Genomic_DNA"/>
</dbReference>
<proteinExistence type="predicted"/>
<dbReference type="Pfam" id="PF22725">
    <property type="entry name" value="GFO_IDH_MocA_C3"/>
    <property type="match status" value="1"/>
</dbReference>
<dbReference type="GO" id="GO:0000166">
    <property type="term" value="F:nucleotide binding"/>
    <property type="evidence" value="ECO:0007669"/>
    <property type="project" value="InterPro"/>
</dbReference>
<dbReference type="PANTHER" id="PTHR43377:SF1">
    <property type="entry name" value="BILIVERDIN REDUCTASE A"/>
    <property type="match status" value="1"/>
</dbReference>
<dbReference type="InterPro" id="IPR036291">
    <property type="entry name" value="NAD(P)-bd_dom_sf"/>
</dbReference>
<sequence length="334" mass="35013">MRIGIHSLAHTHGYSYLRVLAERPGVEVGLVDTPPLEGSPRGPEAAAAYGARYFDDLDQLLSWHPDGVIVCTETSRHREATEKIAGAGIHVLCEKPLATSLTDADAMIEACAAAGVHLMTAYPVRFSRPLAALQATLESGQLGELVSYAGTNNGKLPSERAWFSEPAESGGGAIMDHTVHIADLLTVLLPDTEATSVLAAANTMINSDRARAETGGLVSIAYANGVIGTIDCSWSRPDSDLVWGGLTLQVLGTGGLADMDAFDSQQISGFSGEQGRPLRRDYGEDANAAMLTAFLDGIRTGVAPQPDGRSGRRSMAIALAAYESLATGSPVRPG</sequence>
<organism evidence="3 4">
    <name type="scientific">Naumannella cuiyingiana</name>
    <dbReference type="NCBI Taxonomy" id="1347891"/>
    <lineage>
        <taxon>Bacteria</taxon>
        <taxon>Bacillati</taxon>
        <taxon>Actinomycetota</taxon>
        <taxon>Actinomycetes</taxon>
        <taxon>Propionibacteriales</taxon>
        <taxon>Propionibacteriaceae</taxon>
        <taxon>Naumannella</taxon>
    </lineage>
</organism>
<dbReference type="Gene3D" id="3.30.360.10">
    <property type="entry name" value="Dihydrodipicolinate Reductase, domain 2"/>
    <property type="match status" value="1"/>
</dbReference>
<dbReference type="InterPro" id="IPR051450">
    <property type="entry name" value="Gfo/Idh/MocA_Oxidoreductases"/>
</dbReference>
<evidence type="ECO:0000313" key="4">
    <source>
        <dbReference type="Proteomes" id="UP000527616"/>
    </source>
</evidence>
<dbReference type="InterPro" id="IPR000683">
    <property type="entry name" value="Gfo/Idh/MocA-like_OxRdtase_N"/>
</dbReference>
<dbReference type="Proteomes" id="UP000527616">
    <property type="component" value="Unassembled WGS sequence"/>
</dbReference>
<dbReference type="AlphaFoldDB" id="A0A7Z0IL34"/>
<name>A0A7Z0IL34_9ACTN</name>
<dbReference type="Pfam" id="PF01408">
    <property type="entry name" value="GFO_IDH_MocA"/>
    <property type="match status" value="1"/>
</dbReference>
<dbReference type="RefSeq" id="WP_179445026.1">
    <property type="nucleotide sequence ID" value="NZ_JACBZS010000001.1"/>
</dbReference>
<comment type="caution">
    <text evidence="3">The sequence shown here is derived from an EMBL/GenBank/DDBJ whole genome shotgun (WGS) entry which is preliminary data.</text>
</comment>
<evidence type="ECO:0000313" key="3">
    <source>
        <dbReference type="EMBL" id="NYI71163.1"/>
    </source>
</evidence>
<dbReference type="PANTHER" id="PTHR43377">
    <property type="entry name" value="BILIVERDIN REDUCTASE A"/>
    <property type="match status" value="1"/>
</dbReference>
<gene>
    <name evidence="3" type="ORF">GGQ54_001723</name>
</gene>
<keyword evidence="4" id="KW-1185">Reference proteome</keyword>
<dbReference type="InterPro" id="IPR055170">
    <property type="entry name" value="GFO_IDH_MocA-like_dom"/>
</dbReference>
<feature type="domain" description="Gfo/Idh/MocA-like oxidoreductase N-terminal" evidence="1">
    <location>
        <begin position="38"/>
        <end position="121"/>
    </location>
</feature>
<dbReference type="Gene3D" id="3.40.50.720">
    <property type="entry name" value="NAD(P)-binding Rossmann-like Domain"/>
    <property type="match status" value="1"/>
</dbReference>
<accession>A0A7Z0IL34</accession>
<dbReference type="SUPFAM" id="SSF55347">
    <property type="entry name" value="Glyceraldehyde-3-phosphate dehydrogenase-like, C-terminal domain"/>
    <property type="match status" value="1"/>
</dbReference>
<dbReference type="SUPFAM" id="SSF51735">
    <property type="entry name" value="NAD(P)-binding Rossmann-fold domains"/>
    <property type="match status" value="1"/>
</dbReference>
<protein>
    <submittedName>
        <fullName evidence="3">Putative dehydrogenase</fullName>
    </submittedName>
</protein>
<evidence type="ECO:0000259" key="2">
    <source>
        <dbReference type="Pfam" id="PF22725"/>
    </source>
</evidence>
<reference evidence="3 4" key="1">
    <citation type="submission" date="2020-07" db="EMBL/GenBank/DDBJ databases">
        <title>Sequencing the genomes of 1000 actinobacteria strains.</title>
        <authorList>
            <person name="Klenk H.-P."/>
        </authorList>
    </citation>
    <scope>NUCLEOTIDE SEQUENCE [LARGE SCALE GENOMIC DNA]</scope>
    <source>
        <strain evidence="3 4">DSM 103164</strain>
    </source>
</reference>
<feature type="domain" description="GFO/IDH/MocA-like oxidoreductase" evidence="2">
    <location>
        <begin position="132"/>
        <end position="255"/>
    </location>
</feature>
<evidence type="ECO:0000259" key="1">
    <source>
        <dbReference type="Pfam" id="PF01408"/>
    </source>
</evidence>